<dbReference type="EMBL" id="CP037899">
    <property type="protein sequence ID" value="QDQ42586.1"/>
    <property type="molecule type" value="Genomic_DNA"/>
</dbReference>
<evidence type="ECO:0000313" key="2">
    <source>
        <dbReference type="EMBL" id="QDQ42586.1"/>
    </source>
</evidence>
<evidence type="ECO:0000313" key="3">
    <source>
        <dbReference type="Proteomes" id="UP000315925"/>
    </source>
</evidence>
<evidence type="ECO:0000256" key="1">
    <source>
        <dbReference type="SAM" id="MobiDB-lite"/>
    </source>
</evidence>
<feature type="region of interest" description="Disordered" evidence="1">
    <location>
        <begin position="24"/>
        <end position="43"/>
    </location>
</feature>
<gene>
    <name evidence="2" type="ORF">kam1_1361</name>
</gene>
<name>A0A516TMW5_9BACT</name>
<dbReference type="Proteomes" id="UP000315925">
    <property type="component" value="Chromosome"/>
</dbReference>
<proteinExistence type="predicted"/>
<dbReference type="KEGG" id="mkc:kam1_1361"/>
<reference evidence="3" key="1">
    <citation type="submission" date="2019-03" db="EMBL/GenBank/DDBJ databases">
        <title>Complete genome of Methylacidiphilum kamchatkense Kam1.</title>
        <authorList>
            <person name="Kruse T."/>
            <person name="Murarilal Ratnadevi C."/>
            <person name="Erikstad H.-A."/>
            <person name="Birkeland N.-K."/>
        </authorList>
    </citation>
    <scope>NUCLEOTIDE SEQUENCE [LARGE SCALE GENOMIC DNA]</scope>
    <source>
        <strain evidence="3">kam1</strain>
    </source>
</reference>
<protein>
    <submittedName>
        <fullName evidence="2">Uncharacterized protein</fullName>
    </submittedName>
</protein>
<organism evidence="2 3">
    <name type="scientific">Methylacidiphilum kamchatkense Kam1</name>
    <dbReference type="NCBI Taxonomy" id="1202785"/>
    <lineage>
        <taxon>Bacteria</taxon>
        <taxon>Pseudomonadati</taxon>
        <taxon>Verrucomicrobiota</taxon>
        <taxon>Methylacidiphilae</taxon>
        <taxon>Methylacidiphilales</taxon>
        <taxon>Methylacidiphilaceae</taxon>
        <taxon>Methylacidiphilum (ex Ratnadevi et al. 2023)</taxon>
    </lineage>
</organism>
<feature type="compositionally biased region" description="Basic and acidic residues" evidence="1">
    <location>
        <begin position="27"/>
        <end position="37"/>
    </location>
</feature>
<accession>A0A516TMW5</accession>
<dbReference type="AlphaFoldDB" id="A0A516TMW5"/>
<sequence length="43" mass="5010">MANPKGKKNVKIGIPYARKLCRSVHTQKPEKQKKEDSVWLMNE</sequence>